<accession>A0AAP0GEJ2</accession>
<feature type="transmembrane region" description="Helical" evidence="1">
    <location>
        <begin position="12"/>
        <end position="29"/>
    </location>
</feature>
<evidence type="ECO:0000313" key="2">
    <source>
        <dbReference type="EMBL" id="KAK8954893.1"/>
    </source>
</evidence>
<keyword evidence="1" id="KW-1133">Transmembrane helix</keyword>
<feature type="transmembrane region" description="Helical" evidence="1">
    <location>
        <begin position="49"/>
        <end position="69"/>
    </location>
</feature>
<organism evidence="2 3">
    <name type="scientific">Platanthera zijinensis</name>
    <dbReference type="NCBI Taxonomy" id="2320716"/>
    <lineage>
        <taxon>Eukaryota</taxon>
        <taxon>Viridiplantae</taxon>
        <taxon>Streptophyta</taxon>
        <taxon>Embryophyta</taxon>
        <taxon>Tracheophyta</taxon>
        <taxon>Spermatophyta</taxon>
        <taxon>Magnoliopsida</taxon>
        <taxon>Liliopsida</taxon>
        <taxon>Asparagales</taxon>
        <taxon>Orchidaceae</taxon>
        <taxon>Orchidoideae</taxon>
        <taxon>Orchideae</taxon>
        <taxon>Orchidinae</taxon>
        <taxon>Platanthera</taxon>
    </lineage>
</organism>
<evidence type="ECO:0000256" key="1">
    <source>
        <dbReference type="SAM" id="Phobius"/>
    </source>
</evidence>
<gene>
    <name evidence="2" type="primary">ENT2</name>
    <name evidence="2" type="ORF">KSP39_PZI001693</name>
</gene>
<dbReference type="AlphaFoldDB" id="A0AAP0GEJ2"/>
<protein>
    <submittedName>
        <fullName evidence="2">Equilibrative nucleotide transporter 2</fullName>
    </submittedName>
</protein>
<evidence type="ECO:0000313" key="3">
    <source>
        <dbReference type="Proteomes" id="UP001418222"/>
    </source>
</evidence>
<comment type="caution">
    <text evidence="2">The sequence shown here is derived from an EMBL/GenBank/DDBJ whole genome shotgun (WGS) entry which is preliminary data.</text>
</comment>
<name>A0AAP0GEJ2_9ASPA</name>
<sequence>MFQLDLGTFGRGGIVPFIGICIISAAFGVVDGHIQGGMVGDLAIMQSDFIQVISLYLCRYGVGVLSLVLRQKGEKNIGVEI</sequence>
<dbReference type="EMBL" id="JBBWWQ010000002">
    <property type="protein sequence ID" value="KAK8954893.1"/>
    <property type="molecule type" value="Genomic_DNA"/>
</dbReference>
<dbReference type="Proteomes" id="UP001418222">
    <property type="component" value="Unassembled WGS sequence"/>
</dbReference>
<keyword evidence="3" id="KW-1185">Reference proteome</keyword>
<reference evidence="2 3" key="1">
    <citation type="journal article" date="2022" name="Nat. Plants">
        <title>Genomes of leafy and leafless Platanthera orchids illuminate the evolution of mycoheterotrophy.</title>
        <authorList>
            <person name="Li M.H."/>
            <person name="Liu K.W."/>
            <person name="Li Z."/>
            <person name="Lu H.C."/>
            <person name="Ye Q.L."/>
            <person name="Zhang D."/>
            <person name="Wang J.Y."/>
            <person name="Li Y.F."/>
            <person name="Zhong Z.M."/>
            <person name="Liu X."/>
            <person name="Yu X."/>
            <person name="Liu D.K."/>
            <person name="Tu X.D."/>
            <person name="Liu B."/>
            <person name="Hao Y."/>
            <person name="Liao X.Y."/>
            <person name="Jiang Y.T."/>
            <person name="Sun W.H."/>
            <person name="Chen J."/>
            <person name="Chen Y.Q."/>
            <person name="Ai Y."/>
            <person name="Zhai J.W."/>
            <person name="Wu S.S."/>
            <person name="Zhou Z."/>
            <person name="Hsiao Y.Y."/>
            <person name="Wu W.L."/>
            <person name="Chen Y.Y."/>
            <person name="Lin Y.F."/>
            <person name="Hsu J.L."/>
            <person name="Li C.Y."/>
            <person name="Wang Z.W."/>
            <person name="Zhao X."/>
            <person name="Zhong W.Y."/>
            <person name="Ma X.K."/>
            <person name="Ma L."/>
            <person name="Huang J."/>
            <person name="Chen G.Z."/>
            <person name="Huang M.Z."/>
            <person name="Huang L."/>
            <person name="Peng D.H."/>
            <person name="Luo Y.B."/>
            <person name="Zou S.Q."/>
            <person name="Chen S.P."/>
            <person name="Lan S."/>
            <person name="Tsai W.C."/>
            <person name="Van de Peer Y."/>
            <person name="Liu Z.J."/>
        </authorList>
    </citation>
    <scope>NUCLEOTIDE SEQUENCE [LARGE SCALE GENOMIC DNA]</scope>
    <source>
        <strain evidence="2">Lor287</strain>
    </source>
</reference>
<keyword evidence="1" id="KW-0812">Transmembrane</keyword>
<keyword evidence="1" id="KW-0472">Membrane</keyword>
<proteinExistence type="predicted"/>